<keyword evidence="1" id="KW-0812">Transmembrane</keyword>
<sequence length="214" mass="23793">MNKVRSFRDPARLAAWSRSVLVLQIALAVSAMAVAMLFGSGFNAAAGGSDLYHLIQLVMLLFFVLGGGVVLRWIYVANANAHALGAEGMATSPALAVGWYFLPIANLVLPYQSMREIWKASGPERDWEAAPSSPWIFWWWMFWLLSCIASILSNRLAEYSYEEDMLRITEALAILSDLALIPASLLLMRIVGRITGMQRVRVFGARRERIDGRG</sequence>
<keyword evidence="1" id="KW-1133">Transmembrane helix</keyword>
<proteinExistence type="predicted"/>
<dbReference type="EMBL" id="JAVUPU010000010">
    <property type="protein sequence ID" value="MDT9600579.1"/>
    <property type="molecule type" value="Genomic_DNA"/>
</dbReference>
<evidence type="ECO:0000313" key="3">
    <source>
        <dbReference type="EMBL" id="MDT9600579.1"/>
    </source>
</evidence>
<keyword evidence="1" id="KW-0472">Membrane</keyword>
<feature type="domain" description="DUF4328" evidence="2">
    <location>
        <begin position="44"/>
        <end position="195"/>
    </location>
</feature>
<dbReference type="Proteomes" id="UP001259572">
    <property type="component" value="Unassembled WGS sequence"/>
</dbReference>
<feature type="transmembrane region" description="Helical" evidence="1">
    <location>
        <begin position="135"/>
        <end position="152"/>
    </location>
</feature>
<feature type="transmembrane region" description="Helical" evidence="1">
    <location>
        <begin position="20"/>
        <end position="39"/>
    </location>
</feature>
<accession>A0ABU3QAZ8</accession>
<dbReference type="Pfam" id="PF14219">
    <property type="entry name" value="DUF4328"/>
    <property type="match status" value="1"/>
</dbReference>
<reference evidence="3 4" key="1">
    <citation type="submission" date="2023-05" db="EMBL/GenBank/DDBJ databases">
        <authorList>
            <person name="Guo Y."/>
        </authorList>
    </citation>
    <scope>NUCLEOTIDE SEQUENCE [LARGE SCALE GENOMIC DNA]</scope>
    <source>
        <strain evidence="3 4">GR2756</strain>
    </source>
</reference>
<protein>
    <submittedName>
        <fullName evidence="3">DUF4328 domain-containing protein</fullName>
    </submittedName>
</protein>
<evidence type="ECO:0000256" key="1">
    <source>
        <dbReference type="SAM" id="Phobius"/>
    </source>
</evidence>
<dbReference type="RefSeq" id="WP_315727909.1">
    <property type="nucleotide sequence ID" value="NZ_JAVUPU010000010.1"/>
</dbReference>
<name>A0ABU3QAZ8_9SPHN</name>
<organism evidence="3 4">
    <name type="scientific">Sphingosinicella rhizophila</name>
    <dbReference type="NCBI Taxonomy" id="3050082"/>
    <lineage>
        <taxon>Bacteria</taxon>
        <taxon>Pseudomonadati</taxon>
        <taxon>Pseudomonadota</taxon>
        <taxon>Alphaproteobacteria</taxon>
        <taxon>Sphingomonadales</taxon>
        <taxon>Sphingosinicellaceae</taxon>
        <taxon>Sphingosinicella</taxon>
    </lineage>
</organism>
<gene>
    <name evidence="3" type="ORF">RQX22_16585</name>
</gene>
<dbReference type="InterPro" id="IPR025565">
    <property type="entry name" value="DUF4328"/>
</dbReference>
<comment type="caution">
    <text evidence="3">The sequence shown here is derived from an EMBL/GenBank/DDBJ whole genome shotgun (WGS) entry which is preliminary data.</text>
</comment>
<evidence type="ECO:0000259" key="2">
    <source>
        <dbReference type="Pfam" id="PF14219"/>
    </source>
</evidence>
<evidence type="ECO:0000313" key="4">
    <source>
        <dbReference type="Proteomes" id="UP001259572"/>
    </source>
</evidence>
<feature type="transmembrane region" description="Helical" evidence="1">
    <location>
        <begin position="51"/>
        <end position="75"/>
    </location>
</feature>
<keyword evidence="4" id="KW-1185">Reference proteome</keyword>